<dbReference type="Pfam" id="PF13649">
    <property type="entry name" value="Methyltransf_25"/>
    <property type="match status" value="1"/>
</dbReference>
<dbReference type="EMBL" id="DWUS01000006">
    <property type="protein sequence ID" value="HJD50280.1"/>
    <property type="molecule type" value="Genomic_DNA"/>
</dbReference>
<dbReference type="AlphaFoldDB" id="A0A9D2UDB7"/>
<reference evidence="2" key="1">
    <citation type="journal article" date="2021" name="PeerJ">
        <title>Extensive microbial diversity within the chicken gut microbiome revealed by metagenomics and culture.</title>
        <authorList>
            <person name="Gilroy R."/>
            <person name="Ravi A."/>
            <person name="Getino M."/>
            <person name="Pursley I."/>
            <person name="Horton D.L."/>
            <person name="Alikhan N.F."/>
            <person name="Baker D."/>
            <person name="Gharbi K."/>
            <person name="Hall N."/>
            <person name="Watson M."/>
            <person name="Adriaenssens E.M."/>
            <person name="Foster-Nyarko E."/>
            <person name="Jarju S."/>
            <person name="Secka A."/>
            <person name="Antonio M."/>
            <person name="Oren A."/>
            <person name="Chaudhuri R.R."/>
            <person name="La Ragione R."/>
            <person name="Hildebrand F."/>
            <person name="Pallen M.J."/>
        </authorList>
    </citation>
    <scope>NUCLEOTIDE SEQUENCE</scope>
    <source>
        <strain evidence="2">ChiHjej10B9-4811</strain>
    </source>
</reference>
<organism evidence="2 3">
    <name type="scientific">Candidatus Rothia avistercoris</name>
    <dbReference type="NCBI Taxonomy" id="2840479"/>
    <lineage>
        <taxon>Bacteria</taxon>
        <taxon>Bacillati</taxon>
        <taxon>Actinomycetota</taxon>
        <taxon>Actinomycetes</taxon>
        <taxon>Micrococcales</taxon>
        <taxon>Micrococcaceae</taxon>
        <taxon>Rothia</taxon>
    </lineage>
</organism>
<dbReference type="CDD" id="cd02440">
    <property type="entry name" value="AdoMet_MTases"/>
    <property type="match status" value="1"/>
</dbReference>
<evidence type="ECO:0000313" key="3">
    <source>
        <dbReference type="Proteomes" id="UP000823908"/>
    </source>
</evidence>
<accession>A0A9D2UDB7</accession>
<sequence length="202" mass="22581">MLSSDEDHWAKYNQAQAGRPVRPLLIQALSYCHSPGKGRALDLGAGAGIETAKLLSHGFEVHSVEPDAHSENLIQSTIMQADPDYLKHWSHSVATAQDFVFDEHSFDFIYSGFALPFCPPEHFPAAWSRILNAVAPGGILAVDLLGPRDSWAEQPLISTVERSWVEDSLEDFTVLHFDEKARHGKTFTGEKFWHIFTLIAQR</sequence>
<proteinExistence type="predicted"/>
<dbReference type="GO" id="GO:0032259">
    <property type="term" value="P:methylation"/>
    <property type="evidence" value="ECO:0007669"/>
    <property type="project" value="UniProtKB-KW"/>
</dbReference>
<dbReference type="InterPro" id="IPR029063">
    <property type="entry name" value="SAM-dependent_MTases_sf"/>
</dbReference>
<keyword evidence="2" id="KW-0489">Methyltransferase</keyword>
<dbReference type="GO" id="GO:0008168">
    <property type="term" value="F:methyltransferase activity"/>
    <property type="evidence" value="ECO:0007669"/>
    <property type="project" value="UniProtKB-KW"/>
</dbReference>
<dbReference type="SUPFAM" id="SSF53335">
    <property type="entry name" value="S-adenosyl-L-methionine-dependent methyltransferases"/>
    <property type="match status" value="1"/>
</dbReference>
<evidence type="ECO:0000259" key="1">
    <source>
        <dbReference type="Pfam" id="PF13649"/>
    </source>
</evidence>
<feature type="domain" description="Methyltransferase" evidence="1">
    <location>
        <begin position="41"/>
        <end position="138"/>
    </location>
</feature>
<reference evidence="2" key="2">
    <citation type="submission" date="2021-04" db="EMBL/GenBank/DDBJ databases">
        <authorList>
            <person name="Gilroy R."/>
        </authorList>
    </citation>
    <scope>NUCLEOTIDE SEQUENCE</scope>
    <source>
        <strain evidence="2">ChiHjej10B9-4811</strain>
    </source>
</reference>
<keyword evidence="2" id="KW-0808">Transferase</keyword>
<gene>
    <name evidence="2" type="ORF">H9908_00210</name>
</gene>
<dbReference type="Gene3D" id="3.40.50.150">
    <property type="entry name" value="Vaccinia Virus protein VP39"/>
    <property type="match status" value="1"/>
</dbReference>
<dbReference type="InterPro" id="IPR041698">
    <property type="entry name" value="Methyltransf_25"/>
</dbReference>
<name>A0A9D2UDB7_9MICC</name>
<evidence type="ECO:0000313" key="2">
    <source>
        <dbReference type="EMBL" id="HJD50280.1"/>
    </source>
</evidence>
<dbReference type="Proteomes" id="UP000823908">
    <property type="component" value="Unassembled WGS sequence"/>
</dbReference>
<protein>
    <submittedName>
        <fullName evidence="2">Class I SAM-dependent methyltransferase</fullName>
    </submittedName>
</protein>
<comment type="caution">
    <text evidence="2">The sequence shown here is derived from an EMBL/GenBank/DDBJ whole genome shotgun (WGS) entry which is preliminary data.</text>
</comment>